<dbReference type="Pfam" id="PF03466">
    <property type="entry name" value="LysR_substrate"/>
    <property type="match status" value="1"/>
</dbReference>
<feature type="domain" description="LysR substrate-binding" evidence="2">
    <location>
        <begin position="17"/>
        <end position="135"/>
    </location>
</feature>
<evidence type="ECO:0000259" key="2">
    <source>
        <dbReference type="Pfam" id="PF03466"/>
    </source>
</evidence>
<protein>
    <recommendedName>
        <fullName evidence="2">LysR substrate-binding domain-containing protein</fullName>
    </recommendedName>
</protein>
<sequence length="142" mass="15996">MPSSNRNKTASRRHNSRRAHYLQHHRVLLFRLRAFRTSWLFRDDEGREESVPIAGDITLAPAGSLHSAALLGMGPALLPNWLVDDAIAMGRLVDVFPCHLVTATTFETAAWLVYSSRSYLPSKVRVSADFLKENLRNLNLAQ</sequence>
<dbReference type="SUPFAM" id="SSF53850">
    <property type="entry name" value="Periplasmic binding protein-like II"/>
    <property type="match status" value="1"/>
</dbReference>
<gene>
    <name evidence="3" type="ORF">E9677_16470</name>
</gene>
<name>A0ABY2QQT5_9HYPH</name>
<accession>A0ABY2QQT5</accession>
<dbReference type="PANTHER" id="PTHR30537">
    <property type="entry name" value="HTH-TYPE TRANSCRIPTIONAL REGULATOR"/>
    <property type="match status" value="1"/>
</dbReference>
<dbReference type="InterPro" id="IPR058163">
    <property type="entry name" value="LysR-type_TF_proteobact-type"/>
</dbReference>
<proteinExistence type="inferred from homology"/>
<organism evidence="3 4">
    <name type="scientific">Rhizobium rhizophilum</name>
    <dbReference type="NCBI Taxonomy" id="1850373"/>
    <lineage>
        <taxon>Bacteria</taxon>
        <taxon>Pseudomonadati</taxon>
        <taxon>Pseudomonadota</taxon>
        <taxon>Alphaproteobacteria</taxon>
        <taxon>Hyphomicrobiales</taxon>
        <taxon>Rhizobiaceae</taxon>
        <taxon>Rhizobium/Agrobacterium group</taxon>
        <taxon>Rhizobium</taxon>
    </lineage>
</organism>
<comment type="caution">
    <text evidence="3">The sequence shown here is derived from an EMBL/GenBank/DDBJ whole genome shotgun (WGS) entry which is preliminary data.</text>
</comment>
<dbReference type="Proteomes" id="UP000309667">
    <property type="component" value="Unassembled WGS sequence"/>
</dbReference>
<evidence type="ECO:0000256" key="1">
    <source>
        <dbReference type="ARBA" id="ARBA00009437"/>
    </source>
</evidence>
<dbReference type="InterPro" id="IPR005119">
    <property type="entry name" value="LysR_subst-bd"/>
</dbReference>
<dbReference type="EMBL" id="STGT01000004">
    <property type="protein sequence ID" value="THV12376.1"/>
    <property type="molecule type" value="Genomic_DNA"/>
</dbReference>
<keyword evidence="4" id="KW-1185">Reference proteome</keyword>
<evidence type="ECO:0000313" key="4">
    <source>
        <dbReference type="Proteomes" id="UP000309667"/>
    </source>
</evidence>
<dbReference type="PANTHER" id="PTHR30537:SF5">
    <property type="entry name" value="HTH-TYPE TRANSCRIPTIONAL ACTIVATOR TTDR-RELATED"/>
    <property type="match status" value="1"/>
</dbReference>
<reference evidence="3 4" key="1">
    <citation type="submission" date="2019-04" db="EMBL/GenBank/DDBJ databases">
        <title>Genome sequence of strain 7209-2.</title>
        <authorList>
            <person name="Gao J."/>
            <person name="Sun J."/>
        </authorList>
    </citation>
    <scope>NUCLEOTIDE SEQUENCE [LARGE SCALE GENOMIC DNA]</scope>
    <source>
        <strain evidence="3 4">7209-2</strain>
    </source>
</reference>
<evidence type="ECO:0000313" key="3">
    <source>
        <dbReference type="EMBL" id="THV12376.1"/>
    </source>
</evidence>
<dbReference type="Gene3D" id="3.40.190.10">
    <property type="entry name" value="Periplasmic binding protein-like II"/>
    <property type="match status" value="2"/>
</dbReference>
<dbReference type="RefSeq" id="WP_136559173.1">
    <property type="nucleotide sequence ID" value="NZ_STGT01000004.1"/>
</dbReference>
<comment type="similarity">
    <text evidence="1">Belongs to the LysR transcriptional regulatory family.</text>
</comment>